<dbReference type="PANTHER" id="PTHR47326">
    <property type="entry name" value="TRANSPOSABLE ELEMENT TC3 TRANSPOSASE-LIKE PROTEIN"/>
    <property type="match status" value="1"/>
</dbReference>
<dbReference type="Proteomes" id="UP000035681">
    <property type="component" value="Unplaced"/>
</dbReference>
<sequence>MTKNIQKKLKGYPSRKLETAMTKVKENIKEDLTLSTRWFSAFTTTQITTVWRAIKANNFKSYKMMWSLDNPRWFEKRPLHSPQVTVWRTISSSKVYGTYFFEGNVSGQSCLDLLKSQVFQNVVKKLSLGKFVFIQDGAPPYYPKKVREWFNSSLNGCWMIRESKNLACTTNLVKEELLILRNCTSQYPKDQETP</sequence>
<dbReference type="WBParaSite" id="TCONS_00012903.p1">
    <property type="protein sequence ID" value="TCONS_00012903.p1"/>
    <property type="gene ID" value="XLOC_008647"/>
</dbReference>
<organism evidence="1 2">
    <name type="scientific">Strongyloides stercoralis</name>
    <name type="common">Threadworm</name>
    <dbReference type="NCBI Taxonomy" id="6248"/>
    <lineage>
        <taxon>Eukaryota</taxon>
        <taxon>Metazoa</taxon>
        <taxon>Ecdysozoa</taxon>
        <taxon>Nematoda</taxon>
        <taxon>Chromadorea</taxon>
        <taxon>Rhabditida</taxon>
        <taxon>Tylenchina</taxon>
        <taxon>Panagrolaimomorpha</taxon>
        <taxon>Strongyloidoidea</taxon>
        <taxon>Strongyloididae</taxon>
        <taxon>Strongyloides</taxon>
    </lineage>
</organism>
<dbReference type="AlphaFoldDB" id="A0AAF5DHX5"/>
<dbReference type="Gene3D" id="3.30.420.10">
    <property type="entry name" value="Ribonuclease H-like superfamily/Ribonuclease H"/>
    <property type="match status" value="1"/>
</dbReference>
<evidence type="ECO:0000313" key="2">
    <source>
        <dbReference type="WBParaSite" id="TCONS_00012903.p1"/>
    </source>
</evidence>
<protein>
    <recommendedName>
        <fullName evidence="3">Tc1-like transposase DDE domain-containing protein</fullName>
    </recommendedName>
</protein>
<dbReference type="InterPro" id="IPR036397">
    <property type="entry name" value="RNaseH_sf"/>
</dbReference>
<name>A0AAF5DHX5_STRER</name>
<reference evidence="2" key="1">
    <citation type="submission" date="2024-02" db="UniProtKB">
        <authorList>
            <consortium name="WormBaseParasite"/>
        </authorList>
    </citation>
    <scope>IDENTIFICATION</scope>
</reference>
<accession>A0AAF5DHX5</accession>
<dbReference type="PANTHER" id="PTHR47326:SF1">
    <property type="entry name" value="HTH PSQ-TYPE DOMAIN-CONTAINING PROTEIN"/>
    <property type="match status" value="1"/>
</dbReference>
<evidence type="ECO:0000313" key="1">
    <source>
        <dbReference type="Proteomes" id="UP000035681"/>
    </source>
</evidence>
<proteinExistence type="predicted"/>
<evidence type="ECO:0008006" key="3">
    <source>
        <dbReference type="Google" id="ProtNLM"/>
    </source>
</evidence>
<keyword evidence="1" id="KW-1185">Reference proteome</keyword>
<dbReference type="GO" id="GO:0003676">
    <property type="term" value="F:nucleic acid binding"/>
    <property type="evidence" value="ECO:0007669"/>
    <property type="project" value="InterPro"/>
</dbReference>